<evidence type="ECO:0000256" key="11">
    <source>
        <dbReference type="RuleBase" id="RU000489"/>
    </source>
</evidence>
<evidence type="ECO:0000256" key="7">
    <source>
        <dbReference type="ARBA" id="ARBA00023026"/>
    </source>
</evidence>
<dbReference type="SMART" id="SM00636">
    <property type="entry name" value="Glyco_18"/>
    <property type="match status" value="1"/>
</dbReference>
<keyword evidence="7" id="KW-0843">Virulence</keyword>
<dbReference type="GO" id="GO:0000272">
    <property type="term" value="P:polysaccharide catabolic process"/>
    <property type="evidence" value="ECO:0007669"/>
    <property type="project" value="UniProtKB-KW"/>
</dbReference>
<protein>
    <recommendedName>
        <fullName evidence="3">chitinase</fullName>
        <ecNumber evidence="3">3.2.1.14</ecNumber>
    </recommendedName>
</protein>
<dbReference type="GO" id="GO:0008843">
    <property type="term" value="F:endochitinase activity"/>
    <property type="evidence" value="ECO:0007669"/>
    <property type="project" value="UniProtKB-EC"/>
</dbReference>
<evidence type="ECO:0000256" key="9">
    <source>
        <dbReference type="ARBA" id="ARBA00023295"/>
    </source>
</evidence>
<dbReference type="CDD" id="cd00118">
    <property type="entry name" value="LysM"/>
    <property type="match status" value="1"/>
</dbReference>
<evidence type="ECO:0000256" key="6">
    <source>
        <dbReference type="ARBA" id="ARBA00023024"/>
    </source>
</evidence>
<evidence type="ECO:0000259" key="14">
    <source>
        <dbReference type="PROSITE" id="PS51910"/>
    </source>
</evidence>
<dbReference type="PROSITE" id="PS00026">
    <property type="entry name" value="CHIT_BIND_I_1"/>
    <property type="match status" value="1"/>
</dbReference>
<dbReference type="SMART" id="SM00270">
    <property type="entry name" value="ChtBD1"/>
    <property type="match status" value="1"/>
</dbReference>
<evidence type="ECO:0000259" key="13">
    <source>
        <dbReference type="PROSITE" id="PS51782"/>
    </source>
</evidence>
<feature type="compositionally biased region" description="Low complexity" evidence="12">
    <location>
        <begin position="669"/>
        <end position="683"/>
    </location>
</feature>
<dbReference type="Gene3D" id="3.30.60.10">
    <property type="entry name" value="Endochitinase-like"/>
    <property type="match status" value="1"/>
</dbReference>
<dbReference type="InterPro" id="IPR001223">
    <property type="entry name" value="Glyco_hydro18_cat"/>
</dbReference>
<dbReference type="CDD" id="cd00035">
    <property type="entry name" value="ChtBD1"/>
    <property type="match status" value="1"/>
</dbReference>
<keyword evidence="10" id="KW-0624">Polysaccharide degradation</keyword>
<dbReference type="GO" id="GO:0006032">
    <property type="term" value="P:chitin catabolic process"/>
    <property type="evidence" value="ECO:0007669"/>
    <property type="project" value="UniProtKB-KW"/>
</dbReference>
<comment type="caution">
    <text evidence="15">The sequence shown here is derived from an EMBL/GenBank/DDBJ whole genome shotgun (WGS) entry which is preliminary data.</text>
</comment>
<dbReference type="AlphaFoldDB" id="A0AAD6CSQ8"/>
<evidence type="ECO:0000313" key="15">
    <source>
        <dbReference type="EMBL" id="KAJ5538082.1"/>
    </source>
</evidence>
<dbReference type="Pfam" id="PF01476">
    <property type="entry name" value="LysM"/>
    <property type="match status" value="1"/>
</dbReference>
<sequence>MRVDGIRTDYAAAESCPLNVCCSEFGFCGTSSDFCGDTTWTSPECSGTSASSRRIGYYEGWNLDHSCNTMTPEEIPVGGYTHLIFSFLYIDPDTYELAPMETNQTGLYSRFAALKDYGPEVWISIGGWDMNDEGIYSSVFTDLAASTTAQDAFFTSVKAFLEQYGYDGVDIDWEYPGAADRYGTAADYDNYVTFLQNLRSSLGDGYGISITLPSSYWYLQNFDIVNIAKTIDWFNFMSYDIYGTWDSTVDSIGPYVYASTNLTMIDSGLQLLWHNDIDPSQVNLGLGYYGRSYTLSDTSCIDPGCGFSAGGNPGPCSKTEGMLSYTEIMSVINDSSRNPTVWLDSTAAVKIAVFDEDQWVAYDDEETIKLKMDLANERCMGGVFAWAVDEDNEGNLTGGISNSTDLFQAEGDGKVYILPEIWDSDSPDVSCHPPCTFILPPLQLPQSSTITWPSVTQPVIVSTDGTTSTSTTIISVPEFVISELHFWPVTVPSNTTGVMTPEQSIAPPSIFLNLPSNINLVPIASTNYSTVGIGTVVVQPGNGNTATITSAPATTTTSAAIVTPTPYPANMESGCTEFYMVQSGDSCWSIENSYGIDASDFDTWNPDVGTDCANGVWLNYYYCVAHDDETSSTTIIGQDSTSSTNDDTKTVSWGTTSHSVTIQPGATHTTVIPSPTIPPINVVAKPKSKSGSDDPDPNTSETECGGCGSLDCALWGCDGGCGIFGCDGGCGLWWCGGGCNLVLCGPGCTSPGGCLEEGGGGGDIANTPEVTEDEDCTSMVTATVCTVVVQTISTSGMTTATVSSTTWCGPTEGCSATPSTTTSTVTTTGTYTTETNNFMYVSEPVEAASVLASLSSSIVSQRNALDATRWGSATATSSNDSGSSTNTESKTSTTSKASTKSDTSSTTSTTTSSAGSSSSSSSIQANTPPTSDYYELNMYSDSACGTYVNDEEGDTSTADVGCIAWDMPDSASSVYPLYDDTVFSISAYTGDSCDNDLTELKSGTCYALDIASGNGGWKITKL</sequence>
<proteinExistence type="inferred from homology"/>
<organism evidence="15 16">
    <name type="scientific">Penicillium frequentans</name>
    <dbReference type="NCBI Taxonomy" id="3151616"/>
    <lineage>
        <taxon>Eukaryota</taxon>
        <taxon>Fungi</taxon>
        <taxon>Dikarya</taxon>
        <taxon>Ascomycota</taxon>
        <taxon>Pezizomycotina</taxon>
        <taxon>Eurotiomycetes</taxon>
        <taxon>Eurotiomycetidae</taxon>
        <taxon>Eurotiales</taxon>
        <taxon>Aspergillaceae</taxon>
        <taxon>Penicillium</taxon>
    </lineage>
</organism>
<dbReference type="Gene3D" id="3.10.50.10">
    <property type="match status" value="1"/>
</dbReference>
<dbReference type="SUPFAM" id="SSF54106">
    <property type="entry name" value="LysM domain"/>
    <property type="match status" value="1"/>
</dbReference>
<dbReference type="PROSITE" id="PS51910">
    <property type="entry name" value="GH18_2"/>
    <property type="match status" value="1"/>
</dbReference>
<feature type="region of interest" description="Disordered" evidence="12">
    <location>
        <begin position="666"/>
        <end position="698"/>
    </location>
</feature>
<dbReference type="SUPFAM" id="SSF57016">
    <property type="entry name" value="Plant lectins/antimicrobial peptides"/>
    <property type="match status" value="1"/>
</dbReference>
<comment type="catalytic activity">
    <reaction evidence="1">
        <text>Random endo-hydrolysis of N-acetyl-beta-D-glucosaminide (1-&gt;4)-beta-linkages in chitin and chitodextrins.</text>
        <dbReference type="EC" id="3.2.1.14"/>
    </reaction>
</comment>
<name>A0AAD6CSQ8_9EURO</name>
<evidence type="ECO:0000256" key="12">
    <source>
        <dbReference type="SAM" id="MobiDB-lite"/>
    </source>
</evidence>
<dbReference type="InterPro" id="IPR018371">
    <property type="entry name" value="Chitin-binding_1_CS"/>
</dbReference>
<gene>
    <name evidence="15" type="ORF">N7494_007561</name>
</gene>
<dbReference type="InterPro" id="IPR036861">
    <property type="entry name" value="Endochitinase-like_sf"/>
</dbReference>
<dbReference type="InterPro" id="IPR036779">
    <property type="entry name" value="LysM_dom_sf"/>
</dbReference>
<feature type="domain" description="GH18" evidence="14">
    <location>
        <begin position="52"/>
        <end position="407"/>
    </location>
</feature>
<dbReference type="InterPro" id="IPR029070">
    <property type="entry name" value="Chitinase_insertion_sf"/>
</dbReference>
<dbReference type="InterPro" id="IPR011583">
    <property type="entry name" value="Chitinase_II/V-like_cat"/>
</dbReference>
<dbReference type="SUPFAM" id="SSF54556">
    <property type="entry name" value="Chitinase insertion domain"/>
    <property type="match status" value="1"/>
</dbReference>
<evidence type="ECO:0000256" key="1">
    <source>
        <dbReference type="ARBA" id="ARBA00000822"/>
    </source>
</evidence>
<feature type="compositionally biased region" description="Low complexity" evidence="12">
    <location>
        <begin position="871"/>
        <end position="922"/>
    </location>
</feature>
<reference evidence="15 16" key="1">
    <citation type="journal article" date="2023" name="IMA Fungus">
        <title>Comparative genomic study of the Penicillium genus elucidates a diverse pangenome and 15 lateral gene transfer events.</title>
        <authorList>
            <person name="Petersen C."/>
            <person name="Sorensen T."/>
            <person name="Nielsen M.R."/>
            <person name="Sondergaard T.E."/>
            <person name="Sorensen J.L."/>
            <person name="Fitzpatrick D.A."/>
            <person name="Frisvad J.C."/>
            <person name="Nielsen K.L."/>
        </authorList>
    </citation>
    <scope>NUCLEOTIDE SEQUENCE [LARGE SCALE GENOMIC DNA]</scope>
    <source>
        <strain evidence="15 16">IBT 35679</strain>
    </source>
</reference>
<dbReference type="GO" id="GO:0008061">
    <property type="term" value="F:chitin binding"/>
    <property type="evidence" value="ECO:0007669"/>
    <property type="project" value="UniProtKB-KW"/>
</dbReference>
<evidence type="ECO:0000313" key="16">
    <source>
        <dbReference type="Proteomes" id="UP001220324"/>
    </source>
</evidence>
<dbReference type="PROSITE" id="PS51782">
    <property type="entry name" value="LYSM"/>
    <property type="match status" value="1"/>
</dbReference>
<dbReference type="EC" id="3.2.1.14" evidence="3"/>
<comment type="similarity">
    <text evidence="2">Belongs to the glycosyl hydrolase 18 family. Chitinase class V subfamily.</text>
</comment>
<evidence type="ECO:0000256" key="4">
    <source>
        <dbReference type="ARBA" id="ARBA00022669"/>
    </source>
</evidence>
<dbReference type="PANTHER" id="PTHR11177">
    <property type="entry name" value="CHITINASE"/>
    <property type="match status" value="1"/>
</dbReference>
<dbReference type="PANTHER" id="PTHR11177:SF333">
    <property type="entry name" value="CHITINASE"/>
    <property type="match status" value="1"/>
</dbReference>
<dbReference type="Proteomes" id="UP001220324">
    <property type="component" value="Unassembled WGS sequence"/>
</dbReference>
<dbReference type="InterPro" id="IPR017853">
    <property type="entry name" value="GH"/>
</dbReference>
<feature type="domain" description="LysM" evidence="13">
    <location>
        <begin position="577"/>
        <end position="624"/>
    </location>
</feature>
<dbReference type="PROSITE" id="PS01095">
    <property type="entry name" value="GH18_1"/>
    <property type="match status" value="1"/>
</dbReference>
<dbReference type="SUPFAM" id="SSF51445">
    <property type="entry name" value="(Trans)glycosidases"/>
    <property type="match status" value="1"/>
</dbReference>
<feature type="region of interest" description="Disordered" evidence="12">
    <location>
        <begin position="867"/>
        <end position="927"/>
    </location>
</feature>
<keyword evidence="8" id="KW-0119">Carbohydrate metabolism</keyword>
<evidence type="ECO:0000256" key="2">
    <source>
        <dbReference type="ARBA" id="ARBA00008682"/>
    </source>
</evidence>
<evidence type="ECO:0000256" key="5">
    <source>
        <dbReference type="ARBA" id="ARBA00022801"/>
    </source>
</evidence>
<keyword evidence="9 11" id="KW-0326">Glycosidase</keyword>
<evidence type="ECO:0000256" key="10">
    <source>
        <dbReference type="ARBA" id="ARBA00023326"/>
    </source>
</evidence>
<dbReference type="InterPro" id="IPR001579">
    <property type="entry name" value="Glyco_hydro_18_chit_AS"/>
</dbReference>
<dbReference type="InterPro" id="IPR050314">
    <property type="entry name" value="Glycosyl_Hydrlase_18"/>
</dbReference>
<keyword evidence="6" id="KW-0146">Chitin degradation</keyword>
<dbReference type="EMBL" id="JAQIZZ010000006">
    <property type="protein sequence ID" value="KAJ5538082.1"/>
    <property type="molecule type" value="Genomic_DNA"/>
</dbReference>
<evidence type="ECO:0000256" key="3">
    <source>
        <dbReference type="ARBA" id="ARBA00012729"/>
    </source>
</evidence>
<keyword evidence="5 11" id="KW-0378">Hydrolase</keyword>
<evidence type="ECO:0000256" key="8">
    <source>
        <dbReference type="ARBA" id="ARBA00023277"/>
    </source>
</evidence>
<keyword evidence="4" id="KW-0147">Chitin-binding</keyword>
<dbReference type="Pfam" id="PF00704">
    <property type="entry name" value="Glyco_hydro_18"/>
    <property type="match status" value="1"/>
</dbReference>
<dbReference type="Gene3D" id="3.20.20.80">
    <property type="entry name" value="Glycosidases"/>
    <property type="match status" value="1"/>
</dbReference>
<dbReference type="Gene3D" id="3.10.350.10">
    <property type="entry name" value="LysM domain"/>
    <property type="match status" value="1"/>
</dbReference>
<dbReference type="InterPro" id="IPR001002">
    <property type="entry name" value="Chitin-bd_1"/>
</dbReference>
<dbReference type="InterPro" id="IPR018392">
    <property type="entry name" value="LysM"/>
</dbReference>
<dbReference type="Pfam" id="PF00187">
    <property type="entry name" value="Chitin_bind_1"/>
    <property type="match status" value="1"/>
</dbReference>
<accession>A0AAD6CSQ8</accession>
<keyword evidence="16" id="KW-1185">Reference proteome</keyword>